<dbReference type="NCBIfam" id="TIGR02063">
    <property type="entry name" value="RNase_R"/>
    <property type="match status" value="1"/>
</dbReference>
<evidence type="ECO:0000256" key="8">
    <source>
        <dbReference type="HAMAP-Rule" id="MF_01895"/>
    </source>
</evidence>
<sequence>MSDDPFYQREKEKYENPVASREYLLELLTKAKKPLSFLEFCHLLNAEDEDSRIGIQRRLRAMEREGQIEFNRDKKYAKLKLEELIQGRVIGHRDGFGFLKRDDGEKDLFIHNAQMSTVLHGDVVLVKESGTDNRGRREARIAKIIEPRSEPIVGRYFFENGVGLVIPDDSRINHEITIPGEYVNGARQGFIVVVEIVQRPRRRVNAIGKVLEVLGEHMAPGMEIDMALRTFDIPHVWPKGVTKQISALTEHVPEEAKENRIDLRQLPLVTIDGEDARDFDDAVFCEPLEDGGWQLWVAIADVSYYVRPGTALDSEAQNRGNSVYFPEQVIPMLPEVLSNGLCSLNPQVDRLCMVCEMTISANGELAEHQFYEAVMNSKARLTYTKVWDLLKDEGQANPELHKRYAEQVPHLKNLHDMYRTLKRRRNQRGAIEFETQESKFVFNAQRKIDTIVPVTRNDAHKLIEECMILANVAAAKTLSKQKAEALYRIHDEPDSDRLSAFLSYLAEVGITHHISKDASPQEFTEVISKIQGRADQELIQTMLLRSMKQAVYSHENIGHFGLALDAYAHFTSPIRRYPDLVVHRALKATIDKKQQRKSKTGGKAYTEEEVDALGEQCSMTERRADDATRDVSDWLKCEFMLDHVGDTFDGVIASVTSFGFFVRLTEFHIDGLVHISALDNDFYQFDETKQHLVGENSGIVYRLGDPLEVKVAGVNLDERKIDFVLAKAPPKPRGRKRAAKKSTSTKKDATKNTSGKESPVSKAGAKAASDSDKAGANKKKPRTRRSSNKGGTASKPASKPRRSSSNKRKK</sequence>
<dbReference type="Pfam" id="PF17876">
    <property type="entry name" value="CSD2"/>
    <property type="match status" value="1"/>
</dbReference>
<dbReference type="EMBL" id="CP047656">
    <property type="protein sequence ID" value="QHJ11499.1"/>
    <property type="molecule type" value="Genomic_DNA"/>
</dbReference>
<dbReference type="Proteomes" id="UP000464524">
    <property type="component" value="Chromosome"/>
</dbReference>
<feature type="domain" description="S1 motif" evidence="10">
    <location>
        <begin position="645"/>
        <end position="726"/>
    </location>
</feature>
<evidence type="ECO:0000256" key="1">
    <source>
        <dbReference type="ARBA" id="ARBA00001849"/>
    </source>
</evidence>
<feature type="compositionally biased region" description="Basic residues" evidence="9">
    <location>
        <begin position="798"/>
        <end position="810"/>
    </location>
</feature>
<dbReference type="EC" id="3.1.13.1" evidence="8"/>
<dbReference type="AlphaFoldDB" id="A0A857JHI9"/>
<dbReference type="InterPro" id="IPR050180">
    <property type="entry name" value="RNR_Ribonuclease"/>
</dbReference>
<dbReference type="InterPro" id="IPR040476">
    <property type="entry name" value="CSD2"/>
</dbReference>
<dbReference type="SUPFAM" id="SSF50249">
    <property type="entry name" value="Nucleic acid-binding proteins"/>
    <property type="match status" value="4"/>
</dbReference>
<dbReference type="SMART" id="SM00955">
    <property type="entry name" value="RNB"/>
    <property type="match status" value="1"/>
</dbReference>
<dbReference type="Pfam" id="PF00575">
    <property type="entry name" value="S1"/>
    <property type="match status" value="1"/>
</dbReference>
<dbReference type="Pfam" id="PF00773">
    <property type="entry name" value="RNB"/>
    <property type="match status" value="1"/>
</dbReference>
<dbReference type="InterPro" id="IPR012340">
    <property type="entry name" value="NA-bd_OB-fold"/>
</dbReference>
<keyword evidence="6 8" id="KW-0269">Exonuclease</keyword>
<keyword evidence="3 8" id="KW-0963">Cytoplasm</keyword>
<evidence type="ECO:0000259" key="10">
    <source>
        <dbReference type="PROSITE" id="PS50126"/>
    </source>
</evidence>
<evidence type="ECO:0000313" key="12">
    <source>
        <dbReference type="Proteomes" id="UP000464524"/>
    </source>
</evidence>
<dbReference type="InterPro" id="IPR011129">
    <property type="entry name" value="CSD"/>
</dbReference>
<dbReference type="GO" id="GO:0003723">
    <property type="term" value="F:RNA binding"/>
    <property type="evidence" value="ECO:0007669"/>
    <property type="project" value="UniProtKB-UniRule"/>
</dbReference>
<dbReference type="GO" id="GO:0005829">
    <property type="term" value="C:cytosol"/>
    <property type="evidence" value="ECO:0007669"/>
    <property type="project" value="TreeGrafter"/>
</dbReference>
<dbReference type="KEGG" id="pmes:FX988_01733"/>
<dbReference type="GO" id="GO:0008859">
    <property type="term" value="F:exoribonuclease II activity"/>
    <property type="evidence" value="ECO:0007669"/>
    <property type="project" value="UniProtKB-UniRule"/>
</dbReference>
<evidence type="ECO:0000256" key="4">
    <source>
        <dbReference type="ARBA" id="ARBA00022722"/>
    </source>
</evidence>
<dbReference type="SMART" id="SM00316">
    <property type="entry name" value="S1"/>
    <property type="match status" value="2"/>
</dbReference>
<dbReference type="PROSITE" id="PS50126">
    <property type="entry name" value="S1"/>
    <property type="match status" value="1"/>
</dbReference>
<dbReference type="InterPro" id="IPR003029">
    <property type="entry name" value="S1_domain"/>
</dbReference>
<feature type="compositionally biased region" description="Basic residues" evidence="9">
    <location>
        <begin position="730"/>
        <end position="744"/>
    </location>
</feature>
<evidence type="ECO:0000256" key="9">
    <source>
        <dbReference type="SAM" id="MobiDB-lite"/>
    </source>
</evidence>
<reference evidence="11 12" key="1">
    <citation type="submission" date="2019-12" db="EMBL/GenBank/DDBJ databases">
        <title>Genome sequencing and assembly of endphytes of Porphyra tenera.</title>
        <authorList>
            <person name="Park J.M."/>
            <person name="Shin R."/>
            <person name="Jo S.H."/>
        </authorList>
    </citation>
    <scope>NUCLEOTIDE SEQUENCE [LARGE SCALE GENOMIC DNA]</scope>
    <source>
        <strain evidence="11 12">GPM4</strain>
    </source>
</reference>
<dbReference type="PANTHER" id="PTHR23355:SF9">
    <property type="entry name" value="DIS3-LIKE EXONUCLEASE 2"/>
    <property type="match status" value="1"/>
</dbReference>
<comment type="similarity">
    <text evidence="8">Belongs to the RNR ribonuclease family. RNase R subfamily.</text>
</comment>
<dbReference type="PANTHER" id="PTHR23355">
    <property type="entry name" value="RIBONUCLEASE"/>
    <property type="match status" value="1"/>
</dbReference>
<gene>
    <name evidence="8" type="primary">rnr</name>
    <name evidence="11" type="ORF">FX988_01733</name>
</gene>
<dbReference type="InterPro" id="IPR022966">
    <property type="entry name" value="RNase_II/R_CS"/>
</dbReference>
<dbReference type="GO" id="GO:0006402">
    <property type="term" value="P:mRNA catabolic process"/>
    <property type="evidence" value="ECO:0007669"/>
    <property type="project" value="TreeGrafter"/>
</dbReference>
<keyword evidence="4 8" id="KW-0540">Nuclease</keyword>
<dbReference type="NCBIfam" id="NF008648">
    <property type="entry name" value="PRK11642.1"/>
    <property type="match status" value="1"/>
</dbReference>
<dbReference type="Pfam" id="PF08206">
    <property type="entry name" value="OB_RNB"/>
    <property type="match status" value="1"/>
</dbReference>
<keyword evidence="12" id="KW-1185">Reference proteome</keyword>
<dbReference type="CDD" id="cd04471">
    <property type="entry name" value="S1_RNase_R"/>
    <property type="match status" value="1"/>
</dbReference>
<dbReference type="InterPro" id="IPR001900">
    <property type="entry name" value="RNase_II/R"/>
</dbReference>
<organism evidence="11 12">
    <name type="scientific">Paraglaciecola mesophila</name>
    <dbReference type="NCBI Taxonomy" id="197222"/>
    <lineage>
        <taxon>Bacteria</taxon>
        <taxon>Pseudomonadati</taxon>
        <taxon>Pseudomonadota</taxon>
        <taxon>Gammaproteobacteria</taxon>
        <taxon>Alteromonadales</taxon>
        <taxon>Alteromonadaceae</taxon>
        <taxon>Paraglaciecola</taxon>
    </lineage>
</organism>
<name>A0A857JHI9_9ALTE</name>
<dbReference type="InterPro" id="IPR004476">
    <property type="entry name" value="RNase_II/RNase_R"/>
</dbReference>
<evidence type="ECO:0000256" key="2">
    <source>
        <dbReference type="ARBA" id="ARBA00004496"/>
    </source>
</evidence>
<evidence type="ECO:0000256" key="7">
    <source>
        <dbReference type="ARBA" id="ARBA00022884"/>
    </source>
</evidence>
<feature type="region of interest" description="Disordered" evidence="9">
    <location>
        <begin position="727"/>
        <end position="810"/>
    </location>
</feature>
<dbReference type="PROSITE" id="PS01175">
    <property type="entry name" value="RIBONUCLEASE_II"/>
    <property type="match status" value="1"/>
</dbReference>
<evidence type="ECO:0000256" key="6">
    <source>
        <dbReference type="ARBA" id="ARBA00022839"/>
    </source>
</evidence>
<comment type="subcellular location">
    <subcellularLocation>
        <location evidence="2 8">Cytoplasm</location>
    </subcellularLocation>
</comment>
<dbReference type="InterPro" id="IPR013223">
    <property type="entry name" value="RNase_B_OB_dom"/>
</dbReference>
<comment type="catalytic activity">
    <reaction evidence="1 8">
        <text>Exonucleolytic cleavage in the 3'- to 5'-direction to yield nucleoside 5'-phosphates.</text>
        <dbReference type="EC" id="3.1.13.1"/>
    </reaction>
</comment>
<keyword evidence="7 8" id="KW-0694">RNA-binding</keyword>
<dbReference type="NCBIfam" id="TIGR00358">
    <property type="entry name" value="3_prime_RNase"/>
    <property type="match status" value="1"/>
</dbReference>
<dbReference type="SMART" id="SM00357">
    <property type="entry name" value="CSP"/>
    <property type="match status" value="1"/>
</dbReference>
<protein>
    <recommendedName>
        <fullName evidence="8">Ribonuclease R</fullName>
        <shortName evidence="8">RNase R</shortName>
        <ecNumber evidence="8">3.1.13.1</ecNumber>
    </recommendedName>
</protein>
<dbReference type="Gene3D" id="2.40.50.140">
    <property type="entry name" value="Nucleic acid-binding proteins"/>
    <property type="match status" value="2"/>
</dbReference>
<keyword evidence="5 8" id="KW-0378">Hydrolase</keyword>
<proteinExistence type="inferred from homology"/>
<dbReference type="InterPro" id="IPR011805">
    <property type="entry name" value="RNase_R"/>
</dbReference>
<comment type="function">
    <text evidence="8">3'-5' exoribonuclease that releases 5'-nucleoside monophosphates and is involved in maturation of structured RNAs.</text>
</comment>
<dbReference type="HAMAP" id="MF_01895">
    <property type="entry name" value="RNase_R"/>
    <property type="match status" value="1"/>
</dbReference>
<dbReference type="RefSeq" id="WP_160179225.1">
    <property type="nucleotide sequence ID" value="NZ_CP047656.1"/>
</dbReference>
<accession>A0A857JHI9</accession>
<evidence type="ECO:0000256" key="5">
    <source>
        <dbReference type="ARBA" id="ARBA00022801"/>
    </source>
</evidence>
<evidence type="ECO:0000313" key="11">
    <source>
        <dbReference type="EMBL" id="QHJ11499.1"/>
    </source>
</evidence>
<evidence type="ECO:0000256" key="3">
    <source>
        <dbReference type="ARBA" id="ARBA00022490"/>
    </source>
</evidence>
<dbReference type="OrthoDB" id="9764149at2"/>
<feature type="compositionally biased region" description="Basic residues" evidence="9">
    <location>
        <begin position="776"/>
        <end position="787"/>
    </location>
</feature>